<dbReference type="EMBL" id="CAJVPY010043122">
    <property type="protein sequence ID" value="CAG8807940.1"/>
    <property type="molecule type" value="Genomic_DNA"/>
</dbReference>
<accession>A0A9N9K1T8</accession>
<protein>
    <submittedName>
        <fullName evidence="1">10177_t:CDS:1</fullName>
    </submittedName>
</protein>
<feature type="non-terminal residue" evidence="1">
    <location>
        <position position="319"/>
    </location>
</feature>
<dbReference type="OrthoDB" id="2402412at2759"/>
<organism evidence="1 2">
    <name type="scientific">Dentiscutata erythropus</name>
    <dbReference type="NCBI Taxonomy" id="1348616"/>
    <lineage>
        <taxon>Eukaryota</taxon>
        <taxon>Fungi</taxon>
        <taxon>Fungi incertae sedis</taxon>
        <taxon>Mucoromycota</taxon>
        <taxon>Glomeromycotina</taxon>
        <taxon>Glomeromycetes</taxon>
        <taxon>Diversisporales</taxon>
        <taxon>Gigasporaceae</taxon>
        <taxon>Dentiscutata</taxon>
    </lineage>
</organism>
<reference evidence="1" key="1">
    <citation type="submission" date="2021-06" db="EMBL/GenBank/DDBJ databases">
        <authorList>
            <person name="Kallberg Y."/>
            <person name="Tangrot J."/>
            <person name="Rosling A."/>
        </authorList>
    </citation>
    <scope>NUCLEOTIDE SEQUENCE</scope>
    <source>
        <strain evidence="1">MA453B</strain>
    </source>
</reference>
<sequence>MDTIKNSRISAHQVECLRTFLKNIVIQNPEIFLDTLCSINKILKTCYQNASIASDENALLYCSIIAKHQQILLQFLTNNNKFVVYTVQKLLIQWILLLSNKEDLDQFDVIETQESLISDLHNIHYAFLENNLNISFGTGIDAVLEIYHHILKDFRHQLLQDIDECFEERIVHHAGWRILCMLNKCFIIENYIVNSHSTAFQTVPNEILVPSLSIIADIKKIEQTANMIDVESINEIINVIKSLSKKIDVNMAHICNLLNHGYHPVIRKVLKILLLVVESKSNVESIVEGLSSVLNYAKRIISIPDKIRLEDLLNPDDDD</sequence>
<keyword evidence="2" id="KW-1185">Reference proteome</keyword>
<dbReference type="Proteomes" id="UP000789405">
    <property type="component" value="Unassembled WGS sequence"/>
</dbReference>
<proteinExistence type="predicted"/>
<evidence type="ECO:0000313" key="1">
    <source>
        <dbReference type="EMBL" id="CAG8807940.1"/>
    </source>
</evidence>
<comment type="caution">
    <text evidence="1">The sequence shown here is derived from an EMBL/GenBank/DDBJ whole genome shotgun (WGS) entry which is preliminary data.</text>
</comment>
<gene>
    <name evidence="1" type="ORF">DERYTH_LOCUS24782</name>
</gene>
<evidence type="ECO:0000313" key="2">
    <source>
        <dbReference type="Proteomes" id="UP000789405"/>
    </source>
</evidence>
<dbReference type="AlphaFoldDB" id="A0A9N9K1T8"/>
<name>A0A9N9K1T8_9GLOM</name>